<name>A0A7D6CFI5_9ACTN</name>
<dbReference type="InterPro" id="IPR046335">
    <property type="entry name" value="LacI/GalR-like_sensor"/>
</dbReference>
<sequence>MATMHDVARLARVSVSTVSYVLTGARPISQATREKVRAAMAELDYQPHAMARGLASRRSRILGLLLPIDERGMGATETAFVTGAASAASAAGYHLVLSPVDADDLDGLRRLASQRMLDGALLMEVQLEDDRVAVLREAGVPLVLIGRTGDTTGLSYVDIDFDRTVRDAVAHLVGLGHRRIVYVNHSATTIAEGYGPALRTRDAFAAAMAEHGVEPLMIPAEDSAAGGRAALDTAFDRAPDLTAVLAMNESAVFGILSGLAGRGLTVPDDVSVVSMVTSPQVAELATPALTAMTSPGSALGRIAVEALLCHLEQDSAPIHQQLLPCTLEVRGSSGPSGRPTGDAAGDDEQETQPAAALPRDGGPRGVPARYSRGEW</sequence>
<evidence type="ECO:0000259" key="5">
    <source>
        <dbReference type="PROSITE" id="PS50932"/>
    </source>
</evidence>
<dbReference type="Pfam" id="PF00356">
    <property type="entry name" value="LacI"/>
    <property type="match status" value="1"/>
</dbReference>
<keyword evidence="2 6" id="KW-0238">DNA-binding</keyword>
<feature type="compositionally biased region" description="Low complexity" evidence="4">
    <location>
        <begin position="330"/>
        <end position="339"/>
    </location>
</feature>
<feature type="domain" description="HTH lacI-type" evidence="5">
    <location>
        <begin position="2"/>
        <end position="56"/>
    </location>
</feature>
<gene>
    <name evidence="6" type="ORF">HZU44_19345</name>
</gene>
<dbReference type="PANTHER" id="PTHR30146:SF153">
    <property type="entry name" value="LACTOSE OPERON REPRESSOR"/>
    <property type="match status" value="1"/>
</dbReference>
<evidence type="ECO:0000256" key="3">
    <source>
        <dbReference type="ARBA" id="ARBA00023163"/>
    </source>
</evidence>
<dbReference type="SMART" id="SM00354">
    <property type="entry name" value="HTH_LACI"/>
    <property type="match status" value="1"/>
</dbReference>
<organism evidence="6">
    <name type="scientific">Micromonospora carbonacea</name>
    <dbReference type="NCBI Taxonomy" id="47853"/>
    <lineage>
        <taxon>Bacteria</taxon>
        <taxon>Bacillati</taxon>
        <taxon>Actinomycetota</taxon>
        <taxon>Actinomycetes</taxon>
        <taxon>Micromonosporales</taxon>
        <taxon>Micromonosporaceae</taxon>
        <taxon>Micromonospora</taxon>
    </lineage>
</organism>
<dbReference type="SUPFAM" id="SSF47413">
    <property type="entry name" value="lambda repressor-like DNA-binding domains"/>
    <property type="match status" value="1"/>
</dbReference>
<keyword evidence="1" id="KW-0805">Transcription regulation</keyword>
<dbReference type="GO" id="GO:0003700">
    <property type="term" value="F:DNA-binding transcription factor activity"/>
    <property type="evidence" value="ECO:0007669"/>
    <property type="project" value="TreeGrafter"/>
</dbReference>
<accession>A0A7D6CFI5</accession>
<dbReference type="PROSITE" id="PS00356">
    <property type="entry name" value="HTH_LACI_1"/>
    <property type="match status" value="1"/>
</dbReference>
<proteinExistence type="predicted"/>
<evidence type="ECO:0000256" key="2">
    <source>
        <dbReference type="ARBA" id="ARBA00023125"/>
    </source>
</evidence>
<dbReference type="PROSITE" id="PS50932">
    <property type="entry name" value="HTH_LACI_2"/>
    <property type="match status" value="1"/>
</dbReference>
<dbReference type="EMBL" id="CP058905">
    <property type="protein sequence ID" value="QLJ97011.1"/>
    <property type="molecule type" value="Genomic_DNA"/>
</dbReference>
<dbReference type="Gene3D" id="3.40.50.2300">
    <property type="match status" value="2"/>
</dbReference>
<evidence type="ECO:0000256" key="4">
    <source>
        <dbReference type="SAM" id="MobiDB-lite"/>
    </source>
</evidence>
<dbReference type="CDD" id="cd01392">
    <property type="entry name" value="HTH_LacI"/>
    <property type="match status" value="1"/>
</dbReference>
<dbReference type="InterPro" id="IPR000843">
    <property type="entry name" value="HTH_LacI"/>
</dbReference>
<dbReference type="SUPFAM" id="SSF53822">
    <property type="entry name" value="Periplasmic binding protein-like I"/>
    <property type="match status" value="1"/>
</dbReference>
<dbReference type="InterPro" id="IPR010982">
    <property type="entry name" value="Lambda_DNA-bd_dom_sf"/>
</dbReference>
<dbReference type="InterPro" id="IPR028082">
    <property type="entry name" value="Peripla_BP_I"/>
</dbReference>
<evidence type="ECO:0000313" key="6">
    <source>
        <dbReference type="EMBL" id="QLJ97011.1"/>
    </source>
</evidence>
<reference evidence="6" key="1">
    <citation type="submission" date="2020-08" db="EMBL/GenBank/DDBJ databases">
        <title>A bifunctional nitrone conjugated secondary metabolite targeting the ribosome.</title>
        <authorList>
            <person name="Limbrick E.M."/>
            <person name="Graf M."/>
            <person name="Derewacz D.K."/>
            <person name="Nguyen F."/>
            <person name="Spraggins J.M."/>
            <person name="Wieland M."/>
            <person name="Ynigez-Gutierrez A.E."/>
            <person name="Reisman B.J."/>
            <person name="Zinshteyn B."/>
            <person name="McCulloch K."/>
            <person name="Iverson T.M."/>
            <person name="Green R."/>
            <person name="Wilson D.N."/>
            <person name="Bachmann B.O."/>
        </authorList>
    </citation>
    <scope>NUCLEOTIDE SEQUENCE</scope>
    <source>
        <strain evidence="6">Africana</strain>
    </source>
</reference>
<dbReference type="AlphaFoldDB" id="A0A7D6CFI5"/>
<dbReference type="PANTHER" id="PTHR30146">
    <property type="entry name" value="LACI-RELATED TRANSCRIPTIONAL REPRESSOR"/>
    <property type="match status" value="1"/>
</dbReference>
<feature type="region of interest" description="Disordered" evidence="4">
    <location>
        <begin position="329"/>
        <end position="375"/>
    </location>
</feature>
<dbReference type="Pfam" id="PF13377">
    <property type="entry name" value="Peripla_BP_3"/>
    <property type="match status" value="1"/>
</dbReference>
<keyword evidence="3" id="KW-0804">Transcription</keyword>
<dbReference type="Gene3D" id="1.10.260.40">
    <property type="entry name" value="lambda repressor-like DNA-binding domains"/>
    <property type="match status" value="1"/>
</dbReference>
<protein>
    <submittedName>
        <fullName evidence="6">LacI family DNA-binding transcriptional regulator</fullName>
    </submittedName>
</protein>
<dbReference type="GO" id="GO:0000976">
    <property type="term" value="F:transcription cis-regulatory region binding"/>
    <property type="evidence" value="ECO:0007669"/>
    <property type="project" value="TreeGrafter"/>
</dbReference>
<evidence type="ECO:0000256" key="1">
    <source>
        <dbReference type="ARBA" id="ARBA00023015"/>
    </source>
</evidence>